<evidence type="ECO:0008006" key="3">
    <source>
        <dbReference type="Google" id="ProtNLM"/>
    </source>
</evidence>
<evidence type="ECO:0000313" key="1">
    <source>
        <dbReference type="EMBL" id="RMV15320.1"/>
    </source>
</evidence>
<dbReference type="SUPFAM" id="SSF109854">
    <property type="entry name" value="DinB/YfiT-like putative metalloenzymes"/>
    <property type="match status" value="1"/>
</dbReference>
<dbReference type="Gene3D" id="1.20.120.450">
    <property type="entry name" value="dinb family like domain"/>
    <property type="match status" value="1"/>
</dbReference>
<sequence length="189" mass="21079">MSRCLPSGGSIIAPFSIRICHVYFPVRRFHSCLPQMLNALSDVLTKAEAYATEKKIQPPALLQARLFPDMLPFTRQVQIAVDFAKGASARLAGVEIPQYDDTETTFAELQALLAKTLAFIGSITPEQVDGKEGIEIVLRPGTEKEKRLNGQAYLLSYALPQFFFHVTTAYDLLRHNGVEIGKRDFMGKF</sequence>
<dbReference type="EMBL" id="RBUM01000245">
    <property type="protein sequence ID" value="RMV15320.1"/>
    <property type="molecule type" value="Genomic_DNA"/>
</dbReference>
<dbReference type="PANTHER" id="PTHR36922">
    <property type="entry name" value="BLL2446 PROTEIN"/>
    <property type="match status" value="1"/>
</dbReference>
<dbReference type="AlphaFoldDB" id="A0A3M6A7R8"/>
<dbReference type="Pfam" id="PF09351">
    <property type="entry name" value="DUF1993"/>
    <property type="match status" value="1"/>
</dbReference>
<name>A0A3M6A7R8_PSESS</name>
<evidence type="ECO:0000313" key="2">
    <source>
        <dbReference type="Proteomes" id="UP000270795"/>
    </source>
</evidence>
<comment type="caution">
    <text evidence="1">The sequence shown here is derived from an EMBL/GenBank/DDBJ whole genome shotgun (WGS) entry which is preliminary data.</text>
</comment>
<accession>A0A3M6A7R8</accession>
<dbReference type="InterPro" id="IPR018531">
    <property type="entry name" value="DUF1993"/>
</dbReference>
<protein>
    <recommendedName>
        <fullName evidence="3">DUF1993 domain-containing protein</fullName>
    </recommendedName>
</protein>
<gene>
    <name evidence="1" type="ORF">ALP17_102020</name>
</gene>
<reference evidence="1 2" key="1">
    <citation type="submission" date="2018-08" db="EMBL/GenBank/DDBJ databases">
        <title>Recombination of ecologically and evolutionarily significant loci maintains genetic cohesion in the Pseudomonas syringae species complex.</title>
        <authorList>
            <person name="Dillon M."/>
            <person name="Thakur S."/>
            <person name="Almeida R.N.D."/>
            <person name="Weir B.S."/>
            <person name="Guttman D.S."/>
        </authorList>
    </citation>
    <scope>NUCLEOTIDE SEQUENCE [LARGE SCALE GENOMIC DNA]</scope>
    <source>
        <strain evidence="1 2">ICMP 11899</strain>
    </source>
</reference>
<dbReference type="InterPro" id="IPR034660">
    <property type="entry name" value="DinB/YfiT-like"/>
</dbReference>
<organism evidence="1 2">
    <name type="scientific">Pseudomonas savastanoi</name>
    <name type="common">Pseudomonas syringae pv. savastanoi</name>
    <dbReference type="NCBI Taxonomy" id="29438"/>
    <lineage>
        <taxon>Bacteria</taxon>
        <taxon>Pseudomonadati</taxon>
        <taxon>Pseudomonadota</taxon>
        <taxon>Gammaproteobacteria</taxon>
        <taxon>Pseudomonadales</taxon>
        <taxon>Pseudomonadaceae</taxon>
        <taxon>Pseudomonas</taxon>
    </lineage>
</organism>
<dbReference type="Proteomes" id="UP000270795">
    <property type="component" value="Unassembled WGS sequence"/>
</dbReference>
<proteinExistence type="predicted"/>
<dbReference type="PANTHER" id="PTHR36922:SF1">
    <property type="entry name" value="DUF1993 DOMAIN-CONTAINING PROTEIN"/>
    <property type="match status" value="1"/>
</dbReference>